<dbReference type="Proteomes" id="UP000245207">
    <property type="component" value="Unassembled WGS sequence"/>
</dbReference>
<evidence type="ECO:0000313" key="3">
    <source>
        <dbReference type="Proteomes" id="UP000245207"/>
    </source>
</evidence>
<keyword evidence="1" id="KW-0812">Transmembrane</keyword>
<keyword evidence="1" id="KW-1133">Transmembrane helix</keyword>
<organism evidence="2 3">
    <name type="scientific">Artemisia annua</name>
    <name type="common">Sweet wormwood</name>
    <dbReference type="NCBI Taxonomy" id="35608"/>
    <lineage>
        <taxon>Eukaryota</taxon>
        <taxon>Viridiplantae</taxon>
        <taxon>Streptophyta</taxon>
        <taxon>Embryophyta</taxon>
        <taxon>Tracheophyta</taxon>
        <taxon>Spermatophyta</taxon>
        <taxon>Magnoliopsida</taxon>
        <taxon>eudicotyledons</taxon>
        <taxon>Gunneridae</taxon>
        <taxon>Pentapetalae</taxon>
        <taxon>asterids</taxon>
        <taxon>campanulids</taxon>
        <taxon>Asterales</taxon>
        <taxon>Asteraceae</taxon>
        <taxon>Asteroideae</taxon>
        <taxon>Anthemideae</taxon>
        <taxon>Artemisiinae</taxon>
        <taxon>Artemisia</taxon>
    </lineage>
</organism>
<dbReference type="EMBL" id="PKPP01000384">
    <property type="protein sequence ID" value="PWA93445.1"/>
    <property type="molecule type" value="Genomic_DNA"/>
</dbReference>
<comment type="caution">
    <text evidence="2">The sequence shown here is derived from an EMBL/GenBank/DDBJ whole genome shotgun (WGS) entry which is preliminary data.</text>
</comment>
<keyword evidence="1" id="KW-0472">Membrane</keyword>
<keyword evidence="3" id="KW-1185">Reference proteome</keyword>
<gene>
    <name evidence="2" type="ORF">CTI12_AA070180</name>
</gene>
<protein>
    <submittedName>
        <fullName evidence="2">Major facilitator superfamily</fullName>
    </submittedName>
</protein>
<reference evidence="2 3" key="1">
    <citation type="journal article" date="2018" name="Mol. Plant">
        <title>The genome of Artemisia annua provides insight into the evolution of Asteraceae family and artemisinin biosynthesis.</title>
        <authorList>
            <person name="Shen Q."/>
            <person name="Zhang L."/>
            <person name="Liao Z."/>
            <person name="Wang S."/>
            <person name="Yan T."/>
            <person name="Shi P."/>
            <person name="Liu M."/>
            <person name="Fu X."/>
            <person name="Pan Q."/>
            <person name="Wang Y."/>
            <person name="Lv Z."/>
            <person name="Lu X."/>
            <person name="Zhang F."/>
            <person name="Jiang W."/>
            <person name="Ma Y."/>
            <person name="Chen M."/>
            <person name="Hao X."/>
            <person name="Li L."/>
            <person name="Tang Y."/>
            <person name="Lv G."/>
            <person name="Zhou Y."/>
            <person name="Sun X."/>
            <person name="Brodelius P.E."/>
            <person name="Rose J.K.C."/>
            <person name="Tang K."/>
        </authorList>
    </citation>
    <scope>NUCLEOTIDE SEQUENCE [LARGE SCALE GENOMIC DNA]</scope>
    <source>
        <strain evidence="3">cv. Huhao1</strain>
        <tissue evidence="2">Leaf</tissue>
    </source>
</reference>
<dbReference type="OrthoDB" id="419616at2759"/>
<sequence length="270" mass="29917">MAFRTATIHLLYRVKADIMKQVFYLASALQILAVFVTPSFRNIVSKQVGPTEQGKAQGCITGLNSLPGIIPPLVFSHLTGERNASNICCFMIRLILANKGASRKADKATIIADMDGRVYGAMTASAAPNQEACSVNLMKLSSAFLQVIMVLTRRFGGVEAYEIAGLRKGRFECKSAISSRNVEKNNMSRPQMALHKDTYSPRTSTLVCTVNGLIWNESNLKWIKQSIVLSADKLFGQEQVTKYKYQLVSHSWFKGGQHSINDDKILLKYS</sequence>
<proteinExistence type="predicted"/>
<accession>A0A2U1Q621</accession>
<dbReference type="STRING" id="35608.A0A2U1Q621"/>
<feature type="transmembrane region" description="Helical" evidence="1">
    <location>
        <begin position="21"/>
        <end position="40"/>
    </location>
</feature>
<name>A0A2U1Q621_ARTAN</name>
<evidence type="ECO:0000256" key="1">
    <source>
        <dbReference type="SAM" id="Phobius"/>
    </source>
</evidence>
<evidence type="ECO:0000313" key="2">
    <source>
        <dbReference type="EMBL" id="PWA93445.1"/>
    </source>
</evidence>
<dbReference type="AlphaFoldDB" id="A0A2U1Q621"/>